<dbReference type="EMBL" id="GL888048">
    <property type="protein sequence ID" value="EGI68841.1"/>
    <property type="molecule type" value="Genomic_DNA"/>
</dbReference>
<proteinExistence type="predicted"/>
<evidence type="ECO:0000313" key="1">
    <source>
        <dbReference type="EMBL" id="EGI68841.1"/>
    </source>
</evidence>
<organism evidence="2">
    <name type="scientific">Acromyrmex echinatior</name>
    <name type="common">Panamanian leafcutter ant</name>
    <name type="synonym">Acromyrmex octospinosus echinatior</name>
    <dbReference type="NCBI Taxonomy" id="103372"/>
    <lineage>
        <taxon>Eukaryota</taxon>
        <taxon>Metazoa</taxon>
        <taxon>Ecdysozoa</taxon>
        <taxon>Arthropoda</taxon>
        <taxon>Hexapoda</taxon>
        <taxon>Insecta</taxon>
        <taxon>Pterygota</taxon>
        <taxon>Neoptera</taxon>
        <taxon>Endopterygota</taxon>
        <taxon>Hymenoptera</taxon>
        <taxon>Apocrita</taxon>
        <taxon>Aculeata</taxon>
        <taxon>Formicoidea</taxon>
        <taxon>Formicidae</taxon>
        <taxon>Myrmicinae</taxon>
        <taxon>Acromyrmex</taxon>
    </lineage>
</organism>
<dbReference type="Proteomes" id="UP000007755">
    <property type="component" value="Unassembled WGS sequence"/>
</dbReference>
<keyword evidence="2" id="KW-1185">Reference proteome</keyword>
<evidence type="ECO:0000313" key="2">
    <source>
        <dbReference type="Proteomes" id="UP000007755"/>
    </source>
</evidence>
<reference evidence="1" key="1">
    <citation type="submission" date="2011-02" db="EMBL/GenBank/DDBJ databases">
        <title>The genome of the leaf-cutting ant Acromyrmex echinatior suggests key adaptations to social evolution and fungus farming.</title>
        <authorList>
            <person name="Nygaard S."/>
            <person name="Zhang G."/>
        </authorList>
    </citation>
    <scope>NUCLEOTIDE SEQUENCE</scope>
</reference>
<gene>
    <name evidence="1" type="ORF">G5I_02494</name>
</gene>
<protein>
    <submittedName>
        <fullName evidence="1">Uncharacterized protein</fullName>
    </submittedName>
</protein>
<dbReference type="AlphaFoldDB" id="F4WAF8"/>
<dbReference type="InParanoid" id="F4WAF8"/>
<name>F4WAF8_ACREC</name>
<accession>F4WAF8</accession>
<sequence length="139" mass="16075">MIDKLSIHESTKRNVVSKLNQDSTVRREITEHDSKLKKTVSLYNVDEMSFEELQASLHRIMENPQQPFSFLANISHAFANNKQLLSTKPTEIDMQLASVAKRIESSKTLLEKTKSHIENLYLHIKQNDVCRSWKVHDGN</sequence>